<proteinExistence type="predicted"/>
<dbReference type="EMBL" id="UINC01048177">
    <property type="protein sequence ID" value="SVB58393.1"/>
    <property type="molecule type" value="Genomic_DNA"/>
</dbReference>
<dbReference type="AlphaFoldDB" id="A0A382F878"/>
<accession>A0A382F878</accession>
<protein>
    <submittedName>
        <fullName evidence="1">Uncharacterized protein</fullName>
    </submittedName>
</protein>
<name>A0A382F878_9ZZZZ</name>
<organism evidence="1">
    <name type="scientific">marine metagenome</name>
    <dbReference type="NCBI Taxonomy" id="408172"/>
    <lineage>
        <taxon>unclassified sequences</taxon>
        <taxon>metagenomes</taxon>
        <taxon>ecological metagenomes</taxon>
    </lineage>
</organism>
<reference evidence="1" key="1">
    <citation type="submission" date="2018-05" db="EMBL/GenBank/DDBJ databases">
        <authorList>
            <person name="Lanie J.A."/>
            <person name="Ng W.-L."/>
            <person name="Kazmierczak K.M."/>
            <person name="Andrzejewski T.M."/>
            <person name="Davidsen T.M."/>
            <person name="Wayne K.J."/>
            <person name="Tettelin H."/>
            <person name="Glass J.I."/>
            <person name="Rusch D."/>
            <person name="Podicherti R."/>
            <person name="Tsui H.-C.T."/>
            <person name="Winkler M.E."/>
        </authorList>
    </citation>
    <scope>NUCLEOTIDE SEQUENCE</scope>
</reference>
<gene>
    <name evidence="1" type="ORF">METZ01_LOCUS211247</name>
</gene>
<evidence type="ECO:0000313" key="1">
    <source>
        <dbReference type="EMBL" id="SVB58393.1"/>
    </source>
</evidence>
<sequence>MSILSYLLVNSNDKEMRKILFIPLFISFLFAIEGKVVFYDDTYILGDVIRVDESEVYIIPLGLDLPEWVAIENINELKTENELNVIADGEVKYLFANGVFQTPEDDWLGNYYDPKQDETAPTQASGVSPYLGSNLYQMPIKPNMKYYTFSAYGGMPVLYMTGFEGITGAANMALSVNLPYFEWGPFDLSPGLKAGLYSFEAGDSGETTLESFSTSQLALNLCMDWTPIFYFLPENMHIGTEVSPSFNTGDGEAYLGGMGISLGWNFEYWFKDLPFAFRLFSHMNIIPQPEPWPDQKSGYLTVGTAMLFVLKRHQLPVSN</sequence>